<comment type="catalytic activity">
    <reaction evidence="7">
        <text>17beta-hydroxy-5alpha-androstan-3-one + NAD(+) = 5alpha-androstan-3,17-dione + NADH + H(+)</text>
        <dbReference type="Rhea" id="RHEA:41992"/>
        <dbReference type="ChEBI" id="CHEBI:15378"/>
        <dbReference type="ChEBI" id="CHEBI:15994"/>
        <dbReference type="ChEBI" id="CHEBI:16330"/>
        <dbReference type="ChEBI" id="CHEBI:57540"/>
        <dbReference type="ChEBI" id="CHEBI:57945"/>
    </reaction>
    <physiologicalReaction direction="left-to-right" evidence="7">
        <dbReference type="Rhea" id="RHEA:41993"/>
    </physiologicalReaction>
</comment>
<organism evidence="21 22">
    <name type="scientific">Phaeodactylum tricornutum (strain CCAP 1055/1)</name>
    <dbReference type="NCBI Taxonomy" id="556484"/>
    <lineage>
        <taxon>Eukaryota</taxon>
        <taxon>Sar</taxon>
        <taxon>Stramenopiles</taxon>
        <taxon>Ochrophyta</taxon>
        <taxon>Bacillariophyta</taxon>
        <taxon>Bacillariophyceae</taxon>
        <taxon>Bacillariophycidae</taxon>
        <taxon>Naviculales</taxon>
        <taxon>Phaeodactylaceae</taxon>
        <taxon>Phaeodactylum</taxon>
    </lineage>
</organism>
<evidence type="ECO:0000256" key="18">
    <source>
        <dbReference type="ARBA" id="ARBA00082399"/>
    </source>
</evidence>
<comment type="catalytic activity">
    <reaction evidence="13">
        <text>cortisone + NAD(+) = 17alpha-hydroxypregn-4-en-3,11,20-trione-21-al + NADH + H(+)</text>
        <dbReference type="Rhea" id="RHEA:42016"/>
        <dbReference type="ChEBI" id="CHEBI:15378"/>
        <dbReference type="ChEBI" id="CHEBI:16962"/>
        <dbReference type="ChEBI" id="CHEBI:57540"/>
        <dbReference type="ChEBI" id="CHEBI:57945"/>
        <dbReference type="ChEBI" id="CHEBI:78596"/>
    </reaction>
    <physiologicalReaction direction="left-to-right" evidence="13">
        <dbReference type="Rhea" id="RHEA:42017"/>
    </physiologicalReaction>
</comment>
<dbReference type="EMBL" id="CM000608">
    <property type="protein sequence ID" value="EEC49763.1"/>
    <property type="molecule type" value="Genomic_DNA"/>
</dbReference>
<dbReference type="PaxDb" id="2850-Phatr41886"/>
<dbReference type="InParanoid" id="B7FV18"/>
<dbReference type="HOGENOM" id="CLU_010194_42_0_1"/>
<evidence type="ECO:0000256" key="1">
    <source>
        <dbReference type="ARBA" id="ARBA00006484"/>
    </source>
</evidence>
<dbReference type="FunFam" id="3.40.50.720:FF:000215">
    <property type="entry name" value="3-hydroxyacyl-CoA dehydrogenase type-2"/>
    <property type="match status" value="1"/>
</dbReference>
<keyword evidence="22" id="KW-1185">Reference proteome</keyword>
<sequence>MATLARTVALVSGGASGLGAATARHLIQQGARVMVADLNMTDTLSSCYAQGPCLAFCPTNVTKSDEVNHALDQLERVFGEPLNVAVSCAGIAIAQKTLSKKGPHDLDDFIETMMVNTVGSFNVSRLAAARMQEREPDRDGLRGCIVNTASIAAFEGQIGQVAYSASKGGIVGMTLPMARELSRYGIRVMTIAPGLFETPLLSRLPESAREELGNSVPCPRRLGNPDEFGALVGTVLSNPMLNGSVIRLDGALRMPP</sequence>
<dbReference type="PANTHER" id="PTHR43658">
    <property type="entry name" value="SHORT-CHAIN DEHYDROGENASE/REDUCTASE"/>
    <property type="match status" value="1"/>
</dbReference>
<evidence type="ECO:0000256" key="5">
    <source>
        <dbReference type="ARBA" id="ARBA00050141"/>
    </source>
</evidence>
<evidence type="ECO:0000256" key="16">
    <source>
        <dbReference type="ARBA" id="ARBA00079624"/>
    </source>
</evidence>
<dbReference type="PROSITE" id="PS00061">
    <property type="entry name" value="ADH_SHORT"/>
    <property type="match status" value="1"/>
</dbReference>
<dbReference type="EC" id="1.1.1.53" evidence="3"/>
<evidence type="ECO:0000256" key="6">
    <source>
        <dbReference type="ARBA" id="ARBA00050365"/>
    </source>
</evidence>
<dbReference type="SUPFAM" id="SSF51735">
    <property type="entry name" value="NAD(P)-binding Rossmann-fold domains"/>
    <property type="match status" value="1"/>
</dbReference>
<comment type="catalytic activity">
    <reaction evidence="5">
        <text>a (3S)-3-hydroxyacyl-CoA + NAD(+) = a 3-oxoacyl-CoA + NADH + H(+)</text>
        <dbReference type="Rhea" id="RHEA:22432"/>
        <dbReference type="ChEBI" id="CHEBI:15378"/>
        <dbReference type="ChEBI" id="CHEBI:57318"/>
        <dbReference type="ChEBI" id="CHEBI:57540"/>
        <dbReference type="ChEBI" id="CHEBI:57945"/>
        <dbReference type="ChEBI" id="CHEBI:90726"/>
        <dbReference type="EC" id="1.1.1.35"/>
    </reaction>
    <physiologicalReaction direction="left-to-right" evidence="5">
        <dbReference type="Rhea" id="RHEA:22433"/>
    </physiologicalReaction>
    <physiologicalReaction direction="right-to-left" evidence="5">
        <dbReference type="Rhea" id="RHEA:22434"/>
    </physiologicalReaction>
</comment>
<gene>
    <name evidence="21" type="primary">HAD1</name>
    <name evidence="21" type="ORF">PHATRDRAFT_41886</name>
</gene>
<evidence type="ECO:0000256" key="8">
    <source>
        <dbReference type="ARBA" id="ARBA00050927"/>
    </source>
</evidence>
<evidence type="ECO:0000259" key="20">
    <source>
        <dbReference type="SMART" id="SM00822"/>
    </source>
</evidence>
<proteinExistence type="inferred from homology"/>
<dbReference type="GO" id="GO:0004303">
    <property type="term" value="F:estradiol 17-beta-dehydrogenase [NAD(P)+] activity"/>
    <property type="evidence" value="ECO:0007669"/>
    <property type="project" value="UniProtKB-EC"/>
</dbReference>
<dbReference type="RefSeq" id="XP_002179065.1">
    <property type="nucleotide sequence ID" value="XM_002179029.1"/>
</dbReference>
<dbReference type="PANTHER" id="PTHR43658:SF8">
    <property type="entry name" value="17-BETA-HYDROXYSTEROID DEHYDROGENASE 14-RELATED"/>
    <property type="match status" value="1"/>
</dbReference>
<dbReference type="InterPro" id="IPR036291">
    <property type="entry name" value="NAD(P)-bd_dom_sf"/>
</dbReference>
<evidence type="ECO:0000313" key="22">
    <source>
        <dbReference type="Proteomes" id="UP000000759"/>
    </source>
</evidence>
<reference evidence="21 22" key="1">
    <citation type="journal article" date="2008" name="Nature">
        <title>The Phaeodactylum genome reveals the evolutionary history of diatom genomes.</title>
        <authorList>
            <person name="Bowler C."/>
            <person name="Allen A.E."/>
            <person name="Badger J.H."/>
            <person name="Grimwood J."/>
            <person name="Jabbari K."/>
            <person name="Kuo A."/>
            <person name="Maheswari U."/>
            <person name="Martens C."/>
            <person name="Maumus F."/>
            <person name="Otillar R.P."/>
            <person name="Rayko E."/>
            <person name="Salamov A."/>
            <person name="Vandepoele K."/>
            <person name="Beszteri B."/>
            <person name="Gruber A."/>
            <person name="Heijde M."/>
            <person name="Katinka M."/>
            <person name="Mock T."/>
            <person name="Valentin K."/>
            <person name="Verret F."/>
            <person name="Berges J.A."/>
            <person name="Brownlee C."/>
            <person name="Cadoret J.P."/>
            <person name="Chiovitti A."/>
            <person name="Choi C.J."/>
            <person name="Coesel S."/>
            <person name="De Martino A."/>
            <person name="Detter J.C."/>
            <person name="Durkin C."/>
            <person name="Falciatore A."/>
            <person name="Fournet J."/>
            <person name="Haruta M."/>
            <person name="Huysman M.J."/>
            <person name="Jenkins B.D."/>
            <person name="Jiroutova K."/>
            <person name="Jorgensen R.E."/>
            <person name="Joubert Y."/>
            <person name="Kaplan A."/>
            <person name="Kroger N."/>
            <person name="Kroth P.G."/>
            <person name="La Roche J."/>
            <person name="Lindquist E."/>
            <person name="Lommer M."/>
            <person name="Martin-Jezequel V."/>
            <person name="Lopez P.J."/>
            <person name="Lucas S."/>
            <person name="Mangogna M."/>
            <person name="McGinnis K."/>
            <person name="Medlin L.K."/>
            <person name="Montsant A."/>
            <person name="Oudot-Le Secq M.P."/>
            <person name="Napoli C."/>
            <person name="Obornik M."/>
            <person name="Parker M.S."/>
            <person name="Petit J.L."/>
            <person name="Porcel B.M."/>
            <person name="Poulsen N."/>
            <person name="Robison M."/>
            <person name="Rychlewski L."/>
            <person name="Rynearson T.A."/>
            <person name="Schmutz J."/>
            <person name="Shapiro H."/>
            <person name="Siaut M."/>
            <person name="Stanley M."/>
            <person name="Sussman M.R."/>
            <person name="Taylor A.R."/>
            <person name="Vardi A."/>
            <person name="von Dassow P."/>
            <person name="Vyverman W."/>
            <person name="Willis A."/>
            <person name="Wyrwicz L.S."/>
            <person name="Rokhsar D.S."/>
            <person name="Weissenbach J."/>
            <person name="Armbrust E.V."/>
            <person name="Green B.R."/>
            <person name="Van de Peer Y."/>
            <person name="Grigoriev I.V."/>
        </authorList>
    </citation>
    <scope>NUCLEOTIDE SEQUENCE [LARGE SCALE GENOMIC DNA]</scope>
    <source>
        <strain evidence="21 22">CCAP 1055/1</strain>
    </source>
</reference>
<dbReference type="KEGG" id="pti:PHATRDRAFT_41886"/>
<comment type="catalytic activity">
    <reaction evidence="10">
        <text>3beta,7beta-dihydroxy-5beta-cholan-24-oate + NAD(+) = 3beta-hydroxy-7-oxo-5beta-cholan-24-oate + NADH + H(+)</text>
        <dbReference type="Rhea" id="RHEA:42024"/>
        <dbReference type="ChEBI" id="CHEBI:15378"/>
        <dbReference type="ChEBI" id="CHEBI:57540"/>
        <dbReference type="ChEBI" id="CHEBI:57945"/>
        <dbReference type="ChEBI" id="CHEBI:78602"/>
        <dbReference type="ChEBI" id="CHEBI:78603"/>
    </reaction>
    <physiologicalReaction direction="left-to-right" evidence="10">
        <dbReference type="Rhea" id="RHEA:42025"/>
    </physiologicalReaction>
</comment>
<dbReference type="eggNOG" id="KOG1199">
    <property type="taxonomic scope" value="Eukaryota"/>
</dbReference>
<dbReference type="Proteomes" id="UP000000759">
    <property type="component" value="Chromosome 5"/>
</dbReference>
<evidence type="ECO:0000256" key="2">
    <source>
        <dbReference type="ARBA" id="ARBA00023002"/>
    </source>
</evidence>
<comment type="catalytic activity">
    <reaction evidence="8">
        <text>cortisol + NAD(+) = 11beta,17alpha-dihydroxypregn-4-ene-3,20,21-trione + NADH + H(+)</text>
        <dbReference type="Rhea" id="RHEA:42012"/>
        <dbReference type="ChEBI" id="CHEBI:15378"/>
        <dbReference type="ChEBI" id="CHEBI:17650"/>
        <dbReference type="ChEBI" id="CHEBI:57540"/>
        <dbReference type="ChEBI" id="CHEBI:57945"/>
        <dbReference type="ChEBI" id="CHEBI:78595"/>
    </reaction>
    <physiologicalReaction direction="left-to-right" evidence="8">
        <dbReference type="Rhea" id="RHEA:42013"/>
    </physiologicalReaction>
</comment>
<dbReference type="Pfam" id="PF00106">
    <property type="entry name" value="adh_short"/>
    <property type="match status" value="1"/>
</dbReference>
<evidence type="ECO:0000256" key="12">
    <source>
        <dbReference type="ARBA" id="ARBA00052095"/>
    </source>
</evidence>
<dbReference type="GO" id="GO:0003857">
    <property type="term" value="F:(3S)-3-hydroxyacyl-CoA dehydrogenase (NAD+) activity"/>
    <property type="evidence" value="ECO:0007669"/>
    <property type="project" value="UniProtKB-EC"/>
</dbReference>
<comment type="catalytic activity">
    <reaction evidence="11">
        <text>ursodeoxycholate + NAD(+) = 7-oxolithocholate + NADH + H(+)</text>
        <dbReference type="Rhea" id="RHEA:42028"/>
        <dbReference type="ChEBI" id="CHEBI:15378"/>
        <dbReference type="ChEBI" id="CHEBI:57540"/>
        <dbReference type="ChEBI" id="CHEBI:57945"/>
        <dbReference type="ChEBI" id="CHEBI:78604"/>
        <dbReference type="ChEBI" id="CHEBI:78605"/>
    </reaction>
    <physiologicalReaction direction="left-to-right" evidence="11">
        <dbReference type="Rhea" id="RHEA:42029"/>
    </physiologicalReaction>
</comment>
<dbReference type="GO" id="GO:0106282">
    <property type="term" value="F:isoursodeoxycholate 7-beta-dehydrogenase (NAD+) activity"/>
    <property type="evidence" value="ECO:0007669"/>
    <property type="project" value="RHEA"/>
</dbReference>
<dbReference type="InterPro" id="IPR057326">
    <property type="entry name" value="KR_dom"/>
</dbReference>
<comment type="catalytic activity">
    <reaction evidence="9">
        <text>(3S)-3-hydroxybutanoyl-CoA + NAD(+) = acetoacetyl-CoA + NADH + H(+)</text>
        <dbReference type="Rhea" id="RHEA:30799"/>
        <dbReference type="ChEBI" id="CHEBI:15378"/>
        <dbReference type="ChEBI" id="CHEBI:57286"/>
        <dbReference type="ChEBI" id="CHEBI:57316"/>
        <dbReference type="ChEBI" id="CHEBI:57540"/>
        <dbReference type="ChEBI" id="CHEBI:57945"/>
    </reaction>
    <physiologicalReaction direction="left-to-right" evidence="9">
        <dbReference type="Rhea" id="RHEA:30800"/>
    </physiologicalReaction>
    <physiologicalReaction direction="right-to-left" evidence="9">
        <dbReference type="Rhea" id="RHEA:30801"/>
    </physiologicalReaction>
</comment>
<dbReference type="AlphaFoldDB" id="B7FV18"/>
<dbReference type="GO" id="GO:0106283">
    <property type="term" value="F:ursodeoxycholate 7-beta-dehydrogenase (NAD+) activity"/>
    <property type="evidence" value="ECO:0007669"/>
    <property type="project" value="RHEA"/>
</dbReference>
<feature type="domain" description="Ketoreductase" evidence="20">
    <location>
        <begin position="7"/>
        <end position="202"/>
    </location>
</feature>
<comment type="catalytic activity">
    <reaction evidence="4">
        <text>17beta-estradiol + NAD(+) = estrone + NADH + H(+)</text>
        <dbReference type="Rhea" id="RHEA:24612"/>
        <dbReference type="ChEBI" id="CHEBI:15378"/>
        <dbReference type="ChEBI" id="CHEBI:16469"/>
        <dbReference type="ChEBI" id="CHEBI:17263"/>
        <dbReference type="ChEBI" id="CHEBI:57540"/>
        <dbReference type="ChEBI" id="CHEBI:57945"/>
        <dbReference type="EC" id="1.1.1.62"/>
    </reaction>
    <physiologicalReaction direction="left-to-right" evidence="4">
        <dbReference type="Rhea" id="RHEA:24613"/>
    </physiologicalReaction>
</comment>
<accession>B7FV18</accession>
<evidence type="ECO:0000256" key="14">
    <source>
        <dbReference type="ARBA" id="ARBA00052668"/>
    </source>
</evidence>
<dbReference type="PRINTS" id="PR00081">
    <property type="entry name" value="GDHRDH"/>
</dbReference>
<comment type="catalytic activity">
    <reaction evidence="12">
        <text>5alpha-pregnan-20beta-ol-3-one + NAD(+) = 5alpha-pregnane-3,20-dione + NADH + H(+)</text>
        <dbReference type="Rhea" id="RHEA:42008"/>
        <dbReference type="ChEBI" id="CHEBI:15378"/>
        <dbReference type="ChEBI" id="CHEBI:28952"/>
        <dbReference type="ChEBI" id="CHEBI:57540"/>
        <dbReference type="ChEBI" id="CHEBI:57945"/>
        <dbReference type="ChEBI" id="CHEBI:78594"/>
    </reaction>
    <physiologicalReaction direction="left-to-right" evidence="12">
        <dbReference type="Rhea" id="RHEA:42009"/>
    </physiologicalReaction>
</comment>
<dbReference type="GO" id="GO:0047044">
    <property type="term" value="F:androstan-3-alpha,17-beta-diol dehydrogenase (NAD+) activity"/>
    <property type="evidence" value="ECO:0007669"/>
    <property type="project" value="UniProtKB-EC"/>
</dbReference>
<evidence type="ECO:0000256" key="9">
    <source>
        <dbReference type="ARBA" id="ARBA00051004"/>
    </source>
</evidence>
<dbReference type="OrthoDB" id="1274115at2759"/>
<dbReference type="Gene3D" id="3.40.50.720">
    <property type="entry name" value="NAD(P)-binding Rossmann-like Domain"/>
    <property type="match status" value="1"/>
</dbReference>
<dbReference type="InterPro" id="IPR020904">
    <property type="entry name" value="Sc_DH/Rdtase_CS"/>
</dbReference>
<keyword evidence="2 21" id="KW-0560">Oxidoreductase</keyword>
<evidence type="ECO:0000256" key="3">
    <source>
        <dbReference type="ARBA" id="ARBA00024071"/>
    </source>
</evidence>
<dbReference type="SMART" id="SM00822">
    <property type="entry name" value="PKS_KR"/>
    <property type="match status" value="1"/>
</dbReference>
<dbReference type="InterPro" id="IPR002347">
    <property type="entry name" value="SDR_fam"/>
</dbReference>
<evidence type="ECO:0000256" key="4">
    <source>
        <dbReference type="ARBA" id="ARBA00049381"/>
    </source>
</evidence>
<evidence type="ECO:0000256" key="10">
    <source>
        <dbReference type="ARBA" id="ARBA00051637"/>
    </source>
</evidence>
<comment type="catalytic activity">
    <reaction evidence="14">
        <text>11-dehydrocorticosterone + NAD(+) = pregn-4-ene-3,11,20,21-tetraone + NADH + H(+)</text>
        <dbReference type="Rhea" id="RHEA:42020"/>
        <dbReference type="ChEBI" id="CHEBI:15378"/>
        <dbReference type="ChEBI" id="CHEBI:57540"/>
        <dbReference type="ChEBI" id="CHEBI:57945"/>
        <dbReference type="ChEBI" id="CHEBI:78600"/>
        <dbReference type="ChEBI" id="CHEBI:78601"/>
    </reaction>
    <physiologicalReaction direction="left-to-right" evidence="14">
        <dbReference type="Rhea" id="RHEA:42021"/>
    </physiologicalReaction>
</comment>
<evidence type="ECO:0000256" key="11">
    <source>
        <dbReference type="ARBA" id="ARBA00051831"/>
    </source>
</evidence>
<reference evidence="22" key="2">
    <citation type="submission" date="2008-08" db="EMBL/GenBank/DDBJ databases">
        <authorList>
            <consortium name="Diatom Consortium"/>
            <person name="Grigoriev I."/>
            <person name="Grimwood J."/>
            <person name="Kuo A."/>
            <person name="Otillar R.P."/>
            <person name="Salamov A."/>
            <person name="Detter J.C."/>
            <person name="Lindquist E."/>
            <person name="Shapiro H."/>
            <person name="Lucas S."/>
            <person name="Glavina del Rio T."/>
            <person name="Pitluck S."/>
            <person name="Rokhsar D."/>
            <person name="Bowler C."/>
        </authorList>
    </citation>
    <scope>GENOME REANNOTATION</scope>
    <source>
        <strain evidence="22">CCAP 1055/1</strain>
    </source>
</reference>
<evidence type="ECO:0000256" key="7">
    <source>
        <dbReference type="ARBA" id="ARBA00050435"/>
    </source>
</evidence>
<evidence type="ECO:0000313" key="21">
    <source>
        <dbReference type="EMBL" id="EEC49763.1"/>
    </source>
</evidence>
<dbReference type="STRING" id="556484.B7FV18"/>
<evidence type="ECO:0000256" key="19">
    <source>
        <dbReference type="RuleBase" id="RU000363"/>
    </source>
</evidence>
<comment type="catalytic activity">
    <reaction evidence="6">
        <text>5alpha-androstane-3alpha,17beta-diol + NAD(+) = 17beta-hydroxy-5alpha-androstan-3-one + NADH + H(+)</text>
        <dbReference type="Rhea" id="RHEA:42004"/>
        <dbReference type="ChEBI" id="CHEBI:15378"/>
        <dbReference type="ChEBI" id="CHEBI:16330"/>
        <dbReference type="ChEBI" id="CHEBI:36713"/>
        <dbReference type="ChEBI" id="CHEBI:57540"/>
        <dbReference type="ChEBI" id="CHEBI:57945"/>
        <dbReference type="EC" id="1.1.1.53"/>
    </reaction>
    <physiologicalReaction direction="right-to-left" evidence="6">
        <dbReference type="Rhea" id="RHEA:42006"/>
    </physiologicalReaction>
</comment>
<evidence type="ECO:0000256" key="15">
    <source>
        <dbReference type="ARBA" id="ARBA00072938"/>
    </source>
</evidence>
<dbReference type="GeneID" id="7199634"/>
<comment type="similarity">
    <text evidence="1 19">Belongs to the short-chain dehydrogenases/reductases (SDR) family.</text>
</comment>
<protein>
    <recommendedName>
        <fullName evidence="15">3-hydroxyacyl-CoA dehydrogenase type-2</fullName>
        <ecNumber evidence="3">1.1.1.53</ecNumber>
    </recommendedName>
    <alternativeName>
        <fullName evidence="17">3-hydroxyacyl-CoA dehydrogenase type II</fullName>
    </alternativeName>
    <alternativeName>
        <fullName evidence="18">Mitochondrial ribonuclease P protein 2</fullName>
    </alternativeName>
    <alternativeName>
        <fullName evidence="16">Type II HADH</fullName>
    </alternativeName>
</protein>
<evidence type="ECO:0000256" key="17">
    <source>
        <dbReference type="ARBA" id="ARBA00082293"/>
    </source>
</evidence>
<dbReference type="PRINTS" id="PR00080">
    <property type="entry name" value="SDRFAMILY"/>
</dbReference>
<name>B7FV18_PHATC</name>
<evidence type="ECO:0000256" key="13">
    <source>
        <dbReference type="ARBA" id="ARBA00052417"/>
    </source>
</evidence>